<dbReference type="KEGG" id="xtr:100135399"/>
<comment type="function">
    <text evidence="7">Acts as a translational activator of mitochondrially-encoded cytochrome c oxidase 1.</text>
</comment>
<dbReference type="Gene3D" id="3.30.70.980">
    <property type="match status" value="2"/>
</dbReference>
<dbReference type="RefSeq" id="XP_017953345.1">
    <property type="nucleotide sequence ID" value="XM_018097856.2"/>
</dbReference>
<evidence type="ECO:0000313" key="12">
    <source>
        <dbReference type="Ensembl" id="ENSXETP00000069439"/>
    </source>
</evidence>
<comment type="subcellular location">
    <subcellularLocation>
        <location evidence="1">Mitochondrion</location>
    </subcellularLocation>
</comment>
<dbReference type="Xenbase" id="XB-GENE-986962">
    <property type="gene designation" value="taco1"/>
</dbReference>
<dbReference type="Pfam" id="PF20772">
    <property type="entry name" value="TACO1_YebC_N"/>
    <property type="match status" value="1"/>
</dbReference>
<dbReference type="FunFam" id="3.30.70.980:FF:000008">
    <property type="entry name" value="Translational activator of cytochrome c oxidase 1"/>
    <property type="match status" value="1"/>
</dbReference>
<dbReference type="SUPFAM" id="SSF75625">
    <property type="entry name" value="YebC-like"/>
    <property type="match status" value="1"/>
</dbReference>
<keyword evidence="13" id="KW-1185">Reference proteome</keyword>
<dbReference type="InterPro" id="IPR026564">
    <property type="entry name" value="Transcrip_reg_TACO1-like_dom3"/>
</dbReference>
<dbReference type="AlphaFoldDB" id="A0A6I8Q9S4"/>
<evidence type="ECO:0000259" key="11">
    <source>
        <dbReference type="Pfam" id="PF20772"/>
    </source>
</evidence>
<dbReference type="InterPro" id="IPR048300">
    <property type="entry name" value="TACO1_YebC-like_2nd/3rd_dom"/>
</dbReference>
<dbReference type="PANTHER" id="PTHR12532">
    <property type="entry name" value="TRANSLATIONAL ACTIVATOR OF CYTOCHROME C OXIDASE 1"/>
    <property type="match status" value="1"/>
</dbReference>
<keyword evidence="4" id="KW-0175">Coiled coil</keyword>
<comment type="similarity">
    <text evidence="2">Belongs to the TACO1 family.</text>
</comment>
<accession>A0A6I8Q9S4</accession>
<evidence type="ECO:0000313" key="17">
    <source>
        <dbReference type="Xenbase" id="XB-GENE-986962"/>
    </source>
</evidence>
<evidence type="ECO:0000313" key="13">
    <source>
        <dbReference type="Proteomes" id="UP000008143"/>
    </source>
</evidence>
<reference evidence="12" key="2">
    <citation type="submission" date="2020-05" db="UniProtKB">
        <authorList>
            <consortium name="Ensembl"/>
        </authorList>
    </citation>
    <scope>IDENTIFICATION</scope>
</reference>
<keyword evidence="6" id="KW-0010">Activator</keyword>
<sequence>MSLVLSRICSAHRKHAFRSLLFCQEPLGRWFLPVVASQETYFHTSLMMSAGHNKWSKVKHIKGPKDEARARVFAKLSMMIKVAVREGGPNPDLNMALSQLIEQCRERNMPKTSIEAAIKGADKAKPSACVLYEGRGPGGASLLIELLTDNNNRSYAEVKLLMGKNGGVMCDGARHSFEKKGVVTVRTHDKDGGDVPLEKALELAIEAGAEDVQEEQDEEDKDIYKYICDIPSLREVRSSLSSFGLVPISSGPEFRPKTTVQLSNTDIEQASHLLDLINNHPEVIRVYDNIE</sequence>
<dbReference type="GO" id="GO:0005739">
    <property type="term" value="C:mitochondrion"/>
    <property type="evidence" value="ECO:0000318"/>
    <property type="project" value="GO_Central"/>
</dbReference>
<evidence type="ECO:0000256" key="8">
    <source>
        <dbReference type="ARBA" id="ARBA00073666"/>
    </source>
</evidence>
<dbReference type="Gene3D" id="1.10.10.200">
    <property type="match status" value="1"/>
</dbReference>
<dbReference type="OrthoDB" id="2017544at2759"/>
<reference evidence="12" key="1">
    <citation type="journal article" date="2010" name="Science">
        <title>The genome of the Western clawed frog Xenopus tropicalis.</title>
        <authorList>
            <person name="Hellsten U."/>
            <person name="Harland R.M."/>
            <person name="Gilchrist M.J."/>
            <person name="Hendrix D."/>
            <person name="Jurka J."/>
            <person name="Kapitonov V."/>
            <person name="Ovcharenko I."/>
            <person name="Putnam N.H."/>
            <person name="Shu S."/>
            <person name="Taher L."/>
            <person name="Blitz I.L."/>
            <person name="Blumberg B."/>
            <person name="Dichmann D.S."/>
            <person name="Dubchak I."/>
            <person name="Amaya E."/>
            <person name="Detter J.C."/>
            <person name="Fletcher R."/>
            <person name="Gerhard D.S."/>
            <person name="Goodstein D."/>
            <person name="Graves T."/>
            <person name="Grigoriev I.V."/>
            <person name="Grimwood J."/>
            <person name="Kawashima T."/>
            <person name="Lindquist E."/>
            <person name="Lucas S.M."/>
            <person name="Mead P.E."/>
            <person name="Mitros T."/>
            <person name="Ogino H."/>
            <person name="Ohta Y."/>
            <person name="Poliakov A.V."/>
            <person name="Pollet N."/>
            <person name="Robert J."/>
            <person name="Salamov A."/>
            <person name="Sater A.K."/>
            <person name="Schmutz J."/>
            <person name="Terry A."/>
            <person name="Vize P.D."/>
            <person name="Warren W.C."/>
            <person name="Wells D."/>
            <person name="Wills A."/>
            <person name="Wilson R.K."/>
            <person name="Zimmerman L.B."/>
            <person name="Zorn A.M."/>
            <person name="Grainger R."/>
            <person name="Grammer T."/>
            <person name="Khokha M.K."/>
            <person name="Richardson P.M."/>
            <person name="Rokhsar D.S."/>
        </authorList>
    </citation>
    <scope>NUCLEOTIDE SEQUENCE [LARGE SCALE GENOMIC DNA]</scope>
    <source>
        <strain evidence="12">Nigerian</strain>
    </source>
</reference>
<dbReference type="GeneTree" id="ENSGT00390000012820"/>
<evidence type="ECO:0000256" key="5">
    <source>
        <dbReference type="ARBA" id="ARBA00023128"/>
    </source>
</evidence>
<dbReference type="InterPro" id="IPR029072">
    <property type="entry name" value="YebC-like"/>
</dbReference>
<dbReference type="Bgee" id="ENSXETG00000036516">
    <property type="expression patterns" value="Expressed in skeletal muscle tissue and 12 other cell types or tissues"/>
</dbReference>
<keyword evidence="5" id="KW-0496">Mitochondrion</keyword>
<organism evidence="12">
    <name type="scientific">Xenopus tropicalis</name>
    <name type="common">Western clawed frog</name>
    <name type="synonym">Silurana tropicalis</name>
    <dbReference type="NCBI Taxonomy" id="8364"/>
    <lineage>
        <taxon>Eukaryota</taxon>
        <taxon>Metazoa</taxon>
        <taxon>Chordata</taxon>
        <taxon>Craniata</taxon>
        <taxon>Vertebrata</taxon>
        <taxon>Euteleostomi</taxon>
        <taxon>Amphibia</taxon>
        <taxon>Batrachia</taxon>
        <taxon>Anura</taxon>
        <taxon>Pipoidea</taxon>
        <taxon>Pipidae</taxon>
        <taxon>Xenopodinae</taxon>
        <taxon>Xenopus</taxon>
        <taxon>Silurana</taxon>
    </lineage>
</organism>
<dbReference type="CTD" id="51204"/>
<dbReference type="OMA" id="NFDIPDE"/>
<evidence type="ECO:0000256" key="2">
    <source>
        <dbReference type="ARBA" id="ARBA00008724"/>
    </source>
</evidence>
<dbReference type="RefSeq" id="XP_017953347.1">
    <property type="nucleotide sequence ID" value="XM_018097858.2"/>
</dbReference>
<dbReference type="InterPro" id="IPR017856">
    <property type="entry name" value="Integrase-like_N"/>
</dbReference>
<protein>
    <recommendedName>
        <fullName evidence="8">Translational activator of cytochrome c oxidase 1</fullName>
    </recommendedName>
    <alternativeName>
        <fullName evidence="9">Coiled-coil domain-containing protein 44</fullName>
    </alternativeName>
</protein>
<dbReference type="InterPro" id="IPR049083">
    <property type="entry name" value="TACO1_YebC_N"/>
</dbReference>
<proteinExistence type="inferred from homology"/>
<evidence type="ECO:0000313" key="15">
    <source>
        <dbReference type="RefSeq" id="XP_017953346.1"/>
    </source>
</evidence>
<dbReference type="InterPro" id="IPR002876">
    <property type="entry name" value="Transcrip_reg_TACO1-like"/>
</dbReference>
<evidence type="ECO:0000256" key="1">
    <source>
        <dbReference type="ARBA" id="ARBA00004173"/>
    </source>
</evidence>
<dbReference type="RefSeq" id="XP_017953346.1">
    <property type="nucleotide sequence ID" value="XM_018097857.2"/>
</dbReference>
<evidence type="ECO:0000313" key="14">
    <source>
        <dbReference type="RefSeq" id="XP_017953345.1"/>
    </source>
</evidence>
<gene>
    <name evidence="12 14 15 16 17" type="primary">taco1</name>
</gene>
<dbReference type="GeneID" id="100135399"/>
<reference evidence="14 15" key="3">
    <citation type="submission" date="2025-04" db="UniProtKB">
        <authorList>
            <consortium name="RefSeq"/>
        </authorList>
    </citation>
    <scope>IDENTIFICATION</scope>
    <source>
        <strain evidence="14 15">Nigerian</strain>
        <tissue evidence="14 15">Liver and blood</tissue>
    </source>
</reference>
<evidence type="ECO:0000313" key="16">
    <source>
        <dbReference type="RefSeq" id="XP_017953347.1"/>
    </source>
</evidence>
<dbReference type="Ensembl" id="ENSXETT00000070900">
    <property type="protein sequence ID" value="ENSXETP00000069439"/>
    <property type="gene ID" value="ENSXETG00000036516"/>
</dbReference>
<evidence type="ECO:0000256" key="3">
    <source>
        <dbReference type="ARBA" id="ARBA00022845"/>
    </source>
</evidence>
<feature type="domain" description="TACO1/YebC-like N-terminal" evidence="11">
    <location>
        <begin position="53"/>
        <end position="122"/>
    </location>
</feature>
<name>A0A6I8Q9S4_XENTR</name>
<dbReference type="PANTHER" id="PTHR12532:SF0">
    <property type="entry name" value="TRANSLATIONAL ACTIVATOR OF CYTOCHROME C OXIDASE 1"/>
    <property type="match status" value="1"/>
</dbReference>
<dbReference type="Proteomes" id="UP000008143">
    <property type="component" value="Chromosome 10"/>
</dbReference>
<dbReference type="GO" id="GO:0006417">
    <property type="term" value="P:regulation of translation"/>
    <property type="evidence" value="ECO:0007669"/>
    <property type="project" value="UniProtKB-KW"/>
</dbReference>
<dbReference type="FunFam" id="1.10.10.200:FF:000002">
    <property type="entry name" value="Probable transcriptional regulatory protein CLM62_37755"/>
    <property type="match status" value="1"/>
</dbReference>
<feature type="domain" description="TACO1/YebC-like second and third" evidence="10">
    <location>
        <begin position="130"/>
        <end position="290"/>
    </location>
</feature>
<keyword evidence="3" id="KW-0810">Translation regulation</keyword>
<evidence type="ECO:0000256" key="9">
    <source>
        <dbReference type="ARBA" id="ARBA00075676"/>
    </source>
</evidence>
<evidence type="ECO:0000256" key="4">
    <source>
        <dbReference type="ARBA" id="ARBA00023054"/>
    </source>
</evidence>
<evidence type="ECO:0000259" key="10">
    <source>
        <dbReference type="Pfam" id="PF01709"/>
    </source>
</evidence>
<dbReference type="HAMAP" id="MF_00693">
    <property type="entry name" value="Transcrip_reg_TACO1"/>
    <property type="match status" value="1"/>
</dbReference>
<dbReference type="Pfam" id="PF01709">
    <property type="entry name" value="Transcrip_reg"/>
    <property type="match status" value="1"/>
</dbReference>
<evidence type="ECO:0000256" key="6">
    <source>
        <dbReference type="ARBA" id="ARBA00023159"/>
    </source>
</evidence>
<evidence type="ECO:0000256" key="7">
    <source>
        <dbReference type="ARBA" id="ARBA00053642"/>
    </source>
</evidence>
<dbReference type="AGR" id="Xenbase:XB-GENE-986962"/>